<dbReference type="AlphaFoldDB" id="V4HU85"/>
<comment type="caution">
    <text evidence="2">The sequence shown here is derived from an EMBL/GenBank/DDBJ whole genome shotgun (WGS) entry which is preliminary data.</text>
</comment>
<evidence type="ECO:0000313" key="3">
    <source>
        <dbReference type="Proteomes" id="UP000017820"/>
    </source>
</evidence>
<dbReference type="Proteomes" id="UP000017820">
    <property type="component" value="Unassembled WGS sequence"/>
</dbReference>
<accession>V4HU85</accession>
<evidence type="ECO:0000256" key="1">
    <source>
        <dbReference type="SAM" id="SignalP"/>
    </source>
</evidence>
<gene>
    <name evidence="2" type="ORF">PL2TA16_00365</name>
</gene>
<dbReference type="PATRIC" id="fig|1353533.3.peg.788"/>
<organism evidence="2 3">
    <name type="scientific">Pseudoalteromonas luteoviolacea (strain 2ta16)</name>
    <dbReference type="NCBI Taxonomy" id="1353533"/>
    <lineage>
        <taxon>Bacteria</taxon>
        <taxon>Pseudomonadati</taxon>
        <taxon>Pseudomonadota</taxon>
        <taxon>Gammaproteobacteria</taxon>
        <taxon>Alteromonadales</taxon>
        <taxon>Pseudoalteromonadaceae</taxon>
        <taxon>Pseudoalteromonas</taxon>
    </lineage>
</organism>
<protein>
    <submittedName>
        <fullName evidence="2">Uncharacterized protein</fullName>
    </submittedName>
</protein>
<dbReference type="EMBL" id="AUSV01000013">
    <property type="protein sequence ID" value="ESP94365.1"/>
    <property type="molecule type" value="Genomic_DNA"/>
</dbReference>
<feature type="signal peptide" evidence="1">
    <location>
        <begin position="1"/>
        <end position="28"/>
    </location>
</feature>
<keyword evidence="1" id="KW-0732">Signal</keyword>
<sequence>MMKSMFKRKALFYLIVSLVSLCSNFANSNFEGEFEQAYAPVFLGNVTRFTPIDLKPDAVIKLSSKAENGYTSLAWIPSPQAEYYKILKFDGSDWRVVSSNVTTSFYRYRGSGSFRVVACHRYGCASNDIDNVDVSGELAIKAFYAEEGSVVPAGGAVRVGWQLSGATSAVITHSQYGSHTSKSIVSLGASSQLFNIQGDSRFTLTATGFDGESVSTYVNVATLRENPFLKKGRQSQYTQPLLDLNLDIVERTILQSEHHLVFSTHDGELYFFRANKIRGKPVSWQKEWSLTLDGIINSAPKITENYLYYNETNSQSMGRVCKVRLFDKQNLTCSQYYHSALLTSPLIINNDGDYTAKFVESLAEGGGRVSGVYAFYYNGDVRVFDQQSMLPKTQSFTLADNLTQPIISTPSLFLNKKKIPGLDAQILIKEQNEVLGVAIPKSDAQQFQSFGVLAIGQQDALKPMTVLWKGAL</sequence>
<reference evidence="2 3" key="1">
    <citation type="submission" date="2013-07" db="EMBL/GenBank/DDBJ databases">
        <title>Draft genome sequence of Pseudoalteromonas luteoviolacea 2ta16.</title>
        <authorList>
            <person name="Allen E.E."/>
            <person name="Azam F."/>
            <person name="Podell S."/>
        </authorList>
    </citation>
    <scope>NUCLEOTIDE SEQUENCE [LARGE SCALE GENOMIC DNA]</scope>
    <source>
        <strain evidence="2 3">2ta16</strain>
    </source>
</reference>
<proteinExistence type="predicted"/>
<feature type="chain" id="PRO_5004718062" evidence="1">
    <location>
        <begin position="29"/>
        <end position="472"/>
    </location>
</feature>
<evidence type="ECO:0000313" key="2">
    <source>
        <dbReference type="EMBL" id="ESP94365.1"/>
    </source>
</evidence>
<name>V4HU85_PSEL2</name>